<feature type="compositionally biased region" description="Gly residues" evidence="1">
    <location>
        <begin position="28"/>
        <end position="37"/>
    </location>
</feature>
<dbReference type="AlphaFoldDB" id="A0A449GBR9"/>
<dbReference type="AntiFam" id="ANF00205">
    <property type="entry name" value="Shadow ORF (opposite nemA)"/>
</dbReference>
<protein>
    <submittedName>
        <fullName evidence="2">Uncharacterized protein</fullName>
    </submittedName>
</protein>
<evidence type="ECO:0000256" key="1">
    <source>
        <dbReference type="SAM" id="MobiDB-lite"/>
    </source>
</evidence>
<accession>A0A449GBR9</accession>
<sequence>MLPVLAAQQLRRDRGVGDEGARHPDQVGAGGEGGGEVGAVTEGLRDEQRPGGGRPQHRQRRQQRRRRGRHVADVGGAHADGHVDVVEPVQQRQQLGEPGQIQPGLARALERDPHSEREAGAGGAQGGVQAVQNACATGRGLGAGAVIGGGGEELGQQVAVRGVQFHRGEAGVGGVPRAHGEVVHQPVDLGLGEGAGAHRLARGTHRRGRHRVFPQLGPQRLAAEVYQLAAGDRAFPGDRGGAAAQAGDRLGPPRLGDVAGAVARLRTDDRAARDDHRRAARRAAAPVVVVTRLGESGGHRARAVGGGDETVAQPECAEGERAGKIGNHRGLLESDSIHASGGQVIDTTGLAP</sequence>
<gene>
    <name evidence="2" type="ORF">NCTC1935_01026</name>
</gene>
<feature type="region of interest" description="Disordered" evidence="1">
    <location>
        <begin position="298"/>
        <end position="352"/>
    </location>
</feature>
<dbReference type="EMBL" id="CAACYE010000005">
    <property type="protein sequence ID" value="VFA83204.1"/>
    <property type="molecule type" value="Genomic_DNA"/>
</dbReference>
<organism evidence="2">
    <name type="scientific">Nocardia farcinica</name>
    <dbReference type="NCBI Taxonomy" id="37329"/>
    <lineage>
        <taxon>Bacteria</taxon>
        <taxon>Bacillati</taxon>
        <taxon>Actinomycetota</taxon>
        <taxon>Actinomycetes</taxon>
        <taxon>Mycobacteriales</taxon>
        <taxon>Nocardiaceae</taxon>
        <taxon>Nocardia</taxon>
    </lineage>
</organism>
<name>A0A449GBR9_NOCFR</name>
<reference evidence="2" key="1">
    <citation type="submission" date="2019-02" db="EMBL/GenBank/DDBJ databases">
        <authorList>
            <consortium name="Pathogen Informatics"/>
        </authorList>
    </citation>
    <scope>NUCLEOTIDE SEQUENCE</scope>
    <source>
        <strain evidence="2">3012STDY6733949</strain>
    </source>
</reference>
<feature type="compositionally biased region" description="Basic residues" evidence="1">
    <location>
        <begin position="55"/>
        <end position="69"/>
    </location>
</feature>
<feature type="region of interest" description="Disordered" evidence="1">
    <location>
        <begin position="1"/>
        <end position="83"/>
    </location>
</feature>
<feature type="compositionally biased region" description="Basic and acidic residues" evidence="1">
    <location>
        <begin position="10"/>
        <end position="25"/>
    </location>
</feature>
<evidence type="ECO:0000313" key="2">
    <source>
        <dbReference type="EMBL" id="VFA83204.1"/>
    </source>
</evidence>
<proteinExistence type="predicted"/>